<dbReference type="InterPro" id="IPR002048">
    <property type="entry name" value="EF_hand_dom"/>
</dbReference>
<organism evidence="3 4">
    <name type="scientific">Micavibrio aeruginosavorus</name>
    <dbReference type="NCBI Taxonomy" id="349221"/>
    <lineage>
        <taxon>Bacteria</taxon>
        <taxon>Pseudomonadati</taxon>
        <taxon>Bdellovibrionota</taxon>
        <taxon>Bdellovibrionia</taxon>
        <taxon>Bdellovibrionales</taxon>
        <taxon>Pseudobdellovibrionaceae</taxon>
        <taxon>Micavibrio</taxon>
    </lineage>
</organism>
<dbReference type="AlphaFoldDB" id="A0A7T5R486"/>
<evidence type="ECO:0000256" key="1">
    <source>
        <dbReference type="SAM" id="SignalP"/>
    </source>
</evidence>
<dbReference type="GO" id="GO:0005509">
    <property type="term" value="F:calcium ion binding"/>
    <property type="evidence" value="ECO:0007669"/>
    <property type="project" value="InterPro"/>
</dbReference>
<dbReference type="Gene3D" id="1.10.238.10">
    <property type="entry name" value="EF-hand"/>
    <property type="match status" value="1"/>
</dbReference>
<dbReference type="InterPro" id="IPR018247">
    <property type="entry name" value="EF_Hand_1_Ca_BS"/>
</dbReference>
<keyword evidence="1" id="KW-0732">Signal</keyword>
<feature type="domain" description="EF-hand" evidence="2">
    <location>
        <begin position="62"/>
        <end position="97"/>
    </location>
</feature>
<proteinExistence type="predicted"/>
<dbReference type="PROSITE" id="PS00018">
    <property type="entry name" value="EF_HAND_1"/>
    <property type="match status" value="1"/>
</dbReference>
<feature type="chain" id="PRO_5033015389" description="EF-hand domain-containing protein" evidence="1">
    <location>
        <begin position="22"/>
        <end position="129"/>
    </location>
</feature>
<dbReference type="Proteomes" id="UP000595362">
    <property type="component" value="Chromosome"/>
</dbReference>
<sequence length="129" mass="14875">MKFFLFALLAIVIMHAEEACAAEAILPIGVRLISMDEYHQMTLEENSPLQPAAFQQEIHRSQKDRMFNRLFDNLDQDQDSVITNQEFTNSMNGKGQALFNALDADGDHLVERHEIEDYSELYVRLGRRS</sequence>
<gene>
    <name evidence="3" type="ORF">HYS17_05770</name>
</gene>
<evidence type="ECO:0000313" key="4">
    <source>
        <dbReference type="Proteomes" id="UP000595362"/>
    </source>
</evidence>
<evidence type="ECO:0000259" key="2">
    <source>
        <dbReference type="PROSITE" id="PS50222"/>
    </source>
</evidence>
<dbReference type="SUPFAM" id="SSF47473">
    <property type="entry name" value="EF-hand"/>
    <property type="match status" value="1"/>
</dbReference>
<protein>
    <recommendedName>
        <fullName evidence="2">EF-hand domain-containing protein</fullName>
    </recommendedName>
</protein>
<accession>A0A7T5R486</accession>
<feature type="signal peptide" evidence="1">
    <location>
        <begin position="1"/>
        <end position="21"/>
    </location>
</feature>
<evidence type="ECO:0000313" key="3">
    <source>
        <dbReference type="EMBL" id="QQG37268.1"/>
    </source>
</evidence>
<reference evidence="3 4" key="1">
    <citation type="submission" date="2020-07" db="EMBL/GenBank/DDBJ databases">
        <title>Huge and variable diversity of episymbiotic CPR bacteria and DPANN archaea in groundwater ecosystems.</title>
        <authorList>
            <person name="He C.Y."/>
            <person name="Keren R."/>
            <person name="Whittaker M."/>
            <person name="Farag I.F."/>
            <person name="Doudna J."/>
            <person name="Cate J.H.D."/>
            <person name="Banfield J.F."/>
        </authorList>
    </citation>
    <scope>NUCLEOTIDE SEQUENCE [LARGE SCALE GENOMIC DNA]</scope>
    <source>
        <strain evidence="3">NC_groundwater_70_Ag_B-0.1um_54_66</strain>
    </source>
</reference>
<dbReference type="EMBL" id="CP066681">
    <property type="protein sequence ID" value="QQG37268.1"/>
    <property type="molecule type" value="Genomic_DNA"/>
</dbReference>
<dbReference type="PROSITE" id="PS50222">
    <property type="entry name" value="EF_HAND_2"/>
    <property type="match status" value="1"/>
</dbReference>
<name>A0A7T5R486_9BACT</name>
<dbReference type="InterPro" id="IPR011992">
    <property type="entry name" value="EF-hand-dom_pair"/>
</dbReference>